<dbReference type="RefSeq" id="WP_167168916.1">
    <property type="nucleotide sequence ID" value="NZ_JAAOYM010000001.1"/>
</dbReference>
<dbReference type="Gene3D" id="2.40.380.10">
    <property type="entry name" value="FomD-like"/>
    <property type="match status" value="1"/>
</dbReference>
<dbReference type="InterPro" id="IPR014465">
    <property type="entry name" value="UCP012622"/>
</dbReference>
<dbReference type="EMBL" id="JAAOYM010000001">
    <property type="protein sequence ID" value="NIJ11500.1"/>
    <property type="molecule type" value="Genomic_DNA"/>
</dbReference>
<organism evidence="3 4">
    <name type="scientific">Saccharomonospora amisosensis</name>
    <dbReference type="NCBI Taxonomy" id="1128677"/>
    <lineage>
        <taxon>Bacteria</taxon>
        <taxon>Bacillati</taxon>
        <taxon>Actinomycetota</taxon>
        <taxon>Actinomycetes</taxon>
        <taxon>Pseudonocardiales</taxon>
        <taxon>Pseudonocardiaceae</taxon>
        <taxon>Saccharomonospora</taxon>
    </lineage>
</organism>
<reference evidence="3 4" key="1">
    <citation type="submission" date="2020-03" db="EMBL/GenBank/DDBJ databases">
        <title>Sequencing the genomes of 1000 actinobacteria strains.</title>
        <authorList>
            <person name="Klenk H.-P."/>
        </authorList>
    </citation>
    <scope>NUCLEOTIDE SEQUENCE [LARGE SCALE GENOMIC DNA]</scope>
    <source>
        <strain evidence="3 4">DSM 45685</strain>
    </source>
</reference>
<dbReference type="PIRSF" id="PIRSF012622">
    <property type="entry name" value="UCP012622"/>
    <property type="match status" value="1"/>
</dbReference>
<dbReference type="Proteomes" id="UP000545493">
    <property type="component" value="Unassembled WGS sequence"/>
</dbReference>
<accession>A0A7X5ZQQ4</accession>
<feature type="region of interest" description="Disordered" evidence="1">
    <location>
        <begin position="1"/>
        <end position="23"/>
    </location>
</feature>
<protein>
    <recommendedName>
        <fullName evidence="2">DUF402 domain-containing protein</fullName>
    </recommendedName>
</protein>
<name>A0A7X5ZQQ4_9PSEU</name>
<feature type="compositionally biased region" description="Basic and acidic residues" evidence="1">
    <location>
        <begin position="1"/>
        <end position="13"/>
    </location>
</feature>
<dbReference type="Pfam" id="PF04167">
    <property type="entry name" value="DUF402"/>
    <property type="match status" value="1"/>
</dbReference>
<dbReference type="AlphaFoldDB" id="A0A7X5ZQQ4"/>
<keyword evidence="4" id="KW-1185">Reference proteome</keyword>
<proteinExistence type="predicted"/>
<evidence type="ECO:0000313" key="3">
    <source>
        <dbReference type="EMBL" id="NIJ11500.1"/>
    </source>
</evidence>
<evidence type="ECO:0000313" key="4">
    <source>
        <dbReference type="Proteomes" id="UP000545493"/>
    </source>
</evidence>
<gene>
    <name evidence="3" type="ORF">FHU38_001844</name>
</gene>
<evidence type="ECO:0000256" key="1">
    <source>
        <dbReference type="SAM" id="MobiDB-lite"/>
    </source>
</evidence>
<evidence type="ECO:0000259" key="2">
    <source>
        <dbReference type="Pfam" id="PF04167"/>
    </source>
</evidence>
<comment type="caution">
    <text evidence="3">The sequence shown here is derived from an EMBL/GenBank/DDBJ whole genome shotgun (WGS) entry which is preliminary data.</text>
</comment>
<feature type="domain" description="DUF402" evidence="2">
    <location>
        <begin position="23"/>
        <end position="154"/>
    </location>
</feature>
<dbReference type="SUPFAM" id="SSF159234">
    <property type="entry name" value="FomD-like"/>
    <property type="match status" value="1"/>
</dbReference>
<sequence>MAVHPPKHERFDVDAMTNTDPKGTVRPVQEYRVEPFGLYLARPVPGRAQFHYLESWLLPELGLRVSDFWFNPGHERDQDFYLDIVAVEVDTHDRAWHTTDLYLDLVLRCHREVRVVDTDELLAATAAGLVSQRQATWALDTAFGTVDSLARHGYDLAAWLATLGVRLHWKRHPEAD</sequence>
<dbReference type="InterPro" id="IPR035930">
    <property type="entry name" value="FomD-like_sf"/>
</dbReference>
<dbReference type="InterPro" id="IPR007295">
    <property type="entry name" value="DUF402"/>
</dbReference>